<organism evidence="2 3">
    <name type="scientific">Clytia hemisphaerica</name>
    <dbReference type="NCBI Taxonomy" id="252671"/>
    <lineage>
        <taxon>Eukaryota</taxon>
        <taxon>Metazoa</taxon>
        <taxon>Cnidaria</taxon>
        <taxon>Hydrozoa</taxon>
        <taxon>Hydroidolina</taxon>
        <taxon>Leptothecata</taxon>
        <taxon>Obeliida</taxon>
        <taxon>Clytiidae</taxon>
        <taxon>Clytia</taxon>
    </lineage>
</organism>
<feature type="compositionally biased region" description="Acidic residues" evidence="1">
    <location>
        <begin position="75"/>
        <end position="85"/>
    </location>
</feature>
<evidence type="ECO:0000313" key="3">
    <source>
        <dbReference type="Proteomes" id="UP000594262"/>
    </source>
</evidence>
<protein>
    <submittedName>
        <fullName evidence="2">Uncharacterized protein</fullName>
    </submittedName>
</protein>
<feature type="compositionally biased region" description="Basic and acidic residues" evidence="1">
    <location>
        <begin position="1"/>
        <end position="11"/>
    </location>
</feature>
<dbReference type="EnsemblMetazoa" id="CLYHEMT017543.1">
    <property type="protein sequence ID" value="CLYHEMP017543.1"/>
    <property type="gene ID" value="CLYHEMG017543"/>
</dbReference>
<reference evidence="2" key="1">
    <citation type="submission" date="2021-01" db="UniProtKB">
        <authorList>
            <consortium name="EnsemblMetazoa"/>
        </authorList>
    </citation>
    <scope>IDENTIFICATION</scope>
</reference>
<name>A0A7M5X5K1_9CNID</name>
<proteinExistence type="predicted"/>
<evidence type="ECO:0000313" key="2">
    <source>
        <dbReference type="EnsemblMetazoa" id="CLYHEMP017543.1"/>
    </source>
</evidence>
<dbReference type="Proteomes" id="UP000594262">
    <property type="component" value="Unplaced"/>
</dbReference>
<sequence length="115" mass="12810">MAKQMSFEKFKSSSMRSISKNVVHPSSPYDPKTMRTFHHPASISSSPSTPTTKSKTKKPMAMRKKVDKARSFVDSSDEYQSEDQDSSAPLFSPKTSTPSQNVNKELKDAKTETCS</sequence>
<keyword evidence="3" id="KW-1185">Reference proteome</keyword>
<feature type="compositionally biased region" description="Low complexity" evidence="1">
    <location>
        <begin position="44"/>
        <end position="53"/>
    </location>
</feature>
<accession>A0A7M5X5K1</accession>
<feature type="compositionally biased region" description="Polar residues" evidence="1">
    <location>
        <begin position="93"/>
        <end position="103"/>
    </location>
</feature>
<feature type="compositionally biased region" description="Basic residues" evidence="1">
    <location>
        <begin position="54"/>
        <end position="67"/>
    </location>
</feature>
<feature type="region of interest" description="Disordered" evidence="1">
    <location>
        <begin position="1"/>
        <end position="115"/>
    </location>
</feature>
<feature type="compositionally biased region" description="Basic and acidic residues" evidence="1">
    <location>
        <begin position="104"/>
        <end position="115"/>
    </location>
</feature>
<evidence type="ECO:0000256" key="1">
    <source>
        <dbReference type="SAM" id="MobiDB-lite"/>
    </source>
</evidence>
<dbReference type="AlphaFoldDB" id="A0A7M5X5K1"/>